<evidence type="ECO:0000256" key="1">
    <source>
        <dbReference type="ARBA" id="ARBA00004275"/>
    </source>
</evidence>
<dbReference type="Gene3D" id="3.90.226.10">
    <property type="entry name" value="2-enoyl-CoA Hydratase, Chain A, domain 1"/>
    <property type="match status" value="1"/>
</dbReference>
<dbReference type="Pfam" id="PF02737">
    <property type="entry name" value="3HCDH_N"/>
    <property type="match status" value="1"/>
</dbReference>
<feature type="domain" description="3-hydroxyacyl-CoA dehydrogenase C-terminal" evidence="16">
    <location>
        <begin position="475"/>
        <end position="568"/>
    </location>
</feature>
<evidence type="ECO:0000313" key="19">
    <source>
        <dbReference type="Proteomes" id="UP000285123"/>
    </source>
</evidence>
<dbReference type="RefSeq" id="WP_123590810.1">
    <property type="nucleotide sequence ID" value="NZ_AYKF01000074.1"/>
</dbReference>
<dbReference type="AlphaFoldDB" id="A0A423PYY2"/>
<comment type="similarity">
    <text evidence="15">Belongs to the enoyl-CoA hydratase/isomerase family.</text>
</comment>
<dbReference type="InterPro" id="IPR036291">
    <property type="entry name" value="NAD(P)-bd_dom_sf"/>
</dbReference>
<dbReference type="GO" id="GO:0004300">
    <property type="term" value="F:enoyl-CoA hydratase activity"/>
    <property type="evidence" value="ECO:0007669"/>
    <property type="project" value="UniProtKB-ARBA"/>
</dbReference>
<comment type="subcellular location">
    <subcellularLocation>
        <location evidence="1">Peroxisome</location>
    </subcellularLocation>
</comment>
<keyword evidence="7" id="KW-0560">Oxidoreductase</keyword>
<organism evidence="18 19">
    <name type="scientific">Salinisphaera orenii YIM 95161</name>
    <dbReference type="NCBI Taxonomy" id="1051139"/>
    <lineage>
        <taxon>Bacteria</taxon>
        <taxon>Pseudomonadati</taxon>
        <taxon>Pseudomonadota</taxon>
        <taxon>Gammaproteobacteria</taxon>
        <taxon>Salinisphaerales</taxon>
        <taxon>Salinisphaeraceae</taxon>
        <taxon>Salinisphaera</taxon>
    </lineage>
</organism>
<dbReference type="Proteomes" id="UP000285123">
    <property type="component" value="Unassembled WGS sequence"/>
</dbReference>
<dbReference type="InterPro" id="IPR008927">
    <property type="entry name" value="6-PGluconate_DH-like_C_sf"/>
</dbReference>
<dbReference type="InterPro" id="IPR018376">
    <property type="entry name" value="Enoyl-CoA_hyd/isom_CS"/>
</dbReference>
<keyword evidence="9" id="KW-0443">Lipid metabolism</keyword>
<name>A0A423PYY2_9GAMM</name>
<dbReference type="SUPFAM" id="SSF48179">
    <property type="entry name" value="6-phosphogluconate dehydrogenase C-terminal domain-like"/>
    <property type="match status" value="2"/>
</dbReference>
<dbReference type="Gene3D" id="3.40.50.720">
    <property type="entry name" value="NAD(P)-binding Rossmann-like Domain"/>
    <property type="match status" value="1"/>
</dbReference>
<keyword evidence="10" id="KW-0576">Peroxisome</keyword>
<keyword evidence="12" id="KW-0456">Lyase</keyword>
<keyword evidence="13" id="KW-0511">Multifunctional enzyme</keyword>
<protein>
    <submittedName>
        <fullName evidence="18">3-hydroxyacyl-CoA dehydrogenase</fullName>
    </submittedName>
</protein>
<dbReference type="FunFam" id="3.40.50.720:FF:000009">
    <property type="entry name" value="Fatty oxidation complex, alpha subunit"/>
    <property type="match status" value="1"/>
</dbReference>
<evidence type="ECO:0000256" key="2">
    <source>
        <dbReference type="ARBA" id="ARBA00005005"/>
    </source>
</evidence>
<dbReference type="PANTHER" id="PTHR23309">
    <property type="entry name" value="3-HYDROXYACYL-COA DEHYROGENASE"/>
    <property type="match status" value="1"/>
</dbReference>
<evidence type="ECO:0000259" key="17">
    <source>
        <dbReference type="Pfam" id="PF02737"/>
    </source>
</evidence>
<evidence type="ECO:0000256" key="13">
    <source>
        <dbReference type="ARBA" id="ARBA00023268"/>
    </source>
</evidence>
<evidence type="ECO:0000256" key="8">
    <source>
        <dbReference type="ARBA" id="ARBA00023027"/>
    </source>
</evidence>
<dbReference type="GO" id="GO:0070403">
    <property type="term" value="F:NAD+ binding"/>
    <property type="evidence" value="ECO:0007669"/>
    <property type="project" value="InterPro"/>
</dbReference>
<dbReference type="CDD" id="cd06558">
    <property type="entry name" value="crotonase-like"/>
    <property type="match status" value="1"/>
</dbReference>
<comment type="similarity">
    <text evidence="3">In the N-terminal section; belongs to the enoyl-CoA hydratase/isomerase family.</text>
</comment>
<evidence type="ECO:0000256" key="4">
    <source>
        <dbReference type="ARBA" id="ARBA00011245"/>
    </source>
</evidence>
<evidence type="ECO:0000256" key="11">
    <source>
        <dbReference type="ARBA" id="ARBA00023235"/>
    </source>
</evidence>
<comment type="catalytic activity">
    <reaction evidence="14">
        <text>a (3S)-3-hydroxyacyl-CoA + NAD(+) = a 3-oxoacyl-CoA + NADH + H(+)</text>
        <dbReference type="Rhea" id="RHEA:22432"/>
        <dbReference type="ChEBI" id="CHEBI:15378"/>
        <dbReference type="ChEBI" id="CHEBI:57318"/>
        <dbReference type="ChEBI" id="CHEBI:57540"/>
        <dbReference type="ChEBI" id="CHEBI:57945"/>
        <dbReference type="ChEBI" id="CHEBI:90726"/>
        <dbReference type="EC" id="1.1.1.35"/>
    </reaction>
</comment>
<reference evidence="18 19" key="1">
    <citation type="submission" date="2013-10" db="EMBL/GenBank/DDBJ databases">
        <title>Salinisphaera halophila YIM 95161 Genome Sequencing.</title>
        <authorList>
            <person name="Lai Q."/>
            <person name="Li C."/>
            <person name="Shao Z."/>
        </authorList>
    </citation>
    <scope>NUCLEOTIDE SEQUENCE [LARGE SCALE GENOMIC DNA]</scope>
    <source>
        <strain evidence="18 19">YIM 95161</strain>
    </source>
</reference>
<dbReference type="SUPFAM" id="SSF52096">
    <property type="entry name" value="ClpP/crotonase"/>
    <property type="match status" value="1"/>
</dbReference>
<dbReference type="PROSITE" id="PS00166">
    <property type="entry name" value="ENOYL_COA_HYDRATASE"/>
    <property type="match status" value="1"/>
</dbReference>
<dbReference type="GO" id="GO:0016853">
    <property type="term" value="F:isomerase activity"/>
    <property type="evidence" value="ECO:0007669"/>
    <property type="project" value="UniProtKB-KW"/>
</dbReference>
<evidence type="ECO:0000256" key="9">
    <source>
        <dbReference type="ARBA" id="ARBA00023098"/>
    </source>
</evidence>
<evidence type="ECO:0000256" key="12">
    <source>
        <dbReference type="ARBA" id="ARBA00023239"/>
    </source>
</evidence>
<comment type="pathway">
    <text evidence="2">Lipid metabolism; fatty acid beta-oxidation.</text>
</comment>
<sequence>MSDVVSYQREDEIGLIVVDNPPVNALGHAVRQGLLDALDQGLADDGARALVVMGAGRTFPAGADIREFGQTPKEPALPDVINRLEDSGKLLIAAVHGTALGGGMEITLGCDYRLALDSARMGLPEVNLGLLPGAGGTQRLPRLIGAQAALDAIVGGKPMKAGQLEKMGVVDKVVSGDLKAEAIAYARQLADDNAPRRKVSELTVDKESNTVFSDYEQSIARKKRGFLAPFHCIKAVQAATELDFAAGQKRERELFTELLNSPQSAAQRHVFFAEREVGKVPGIAKDTPRREIAQVGIIGAGTMGGGIAMNFLSAGIPVKMLEMKQEALDKGVALIRKNYEATAKKGRMTSEQVERCMSLLTTTLSYDDLSDVDLVIEAVFENMKVKKEVFGELDRVTKPGAILATNTSTLDVNEIAQSTRRPEDVIGMHFFSPANVMKLLENVRGEATSDEVIATVMDLSKRIGKVGVLVGVCYGFVGNRILHKRQAQAISLVNEGAAPAQVDKVLYDFGLPMGPFAMADLAGLDVGWRIREGLRESDPANAPERNWLDALAEQERWGQKTGGGVFDYAEGDRTPRPSEVTAAEIEKYRAEQGIDTREVSDTEILERCLYVMVNEGAKILEEGVAMRPLDIDIVWIYGYGFPVYQGGPMFWADSIGLDKVHAKIQQFHDETGHDDWKPAPLLERLAKEGKRFADL</sequence>
<keyword evidence="5" id="KW-0276">Fatty acid metabolism</keyword>
<dbReference type="GO" id="GO:0003857">
    <property type="term" value="F:(3S)-3-hydroxyacyl-CoA dehydrogenase (NAD+) activity"/>
    <property type="evidence" value="ECO:0007669"/>
    <property type="project" value="UniProtKB-EC"/>
</dbReference>
<evidence type="ECO:0000256" key="6">
    <source>
        <dbReference type="ARBA" id="ARBA00022963"/>
    </source>
</evidence>
<evidence type="ECO:0000256" key="15">
    <source>
        <dbReference type="RuleBase" id="RU003707"/>
    </source>
</evidence>
<dbReference type="UniPathway" id="UPA00659"/>
<evidence type="ECO:0000256" key="10">
    <source>
        <dbReference type="ARBA" id="ARBA00023140"/>
    </source>
</evidence>
<dbReference type="OrthoDB" id="5389341at2"/>
<comment type="caution">
    <text evidence="18">The sequence shown here is derived from an EMBL/GenBank/DDBJ whole genome shotgun (WGS) entry which is preliminary data.</text>
</comment>
<dbReference type="InterPro" id="IPR006176">
    <property type="entry name" value="3-OHacyl-CoA_DH_NAD-bd"/>
</dbReference>
<evidence type="ECO:0000259" key="16">
    <source>
        <dbReference type="Pfam" id="PF00725"/>
    </source>
</evidence>
<dbReference type="Pfam" id="PF00725">
    <property type="entry name" value="3HCDH"/>
    <property type="match status" value="2"/>
</dbReference>
<feature type="domain" description="3-hydroxyacyl-CoA dehydrogenase C-terminal" evidence="16">
    <location>
        <begin position="604"/>
        <end position="690"/>
    </location>
</feature>
<keyword evidence="6" id="KW-0442">Lipid degradation</keyword>
<proteinExistence type="inferred from homology"/>
<keyword evidence="8" id="KW-0520">NAD</keyword>
<dbReference type="EMBL" id="AYKF01000074">
    <property type="protein sequence ID" value="ROO30815.1"/>
    <property type="molecule type" value="Genomic_DNA"/>
</dbReference>
<dbReference type="GO" id="GO:0006635">
    <property type="term" value="P:fatty acid beta-oxidation"/>
    <property type="evidence" value="ECO:0007669"/>
    <property type="project" value="UniProtKB-UniPathway"/>
</dbReference>
<evidence type="ECO:0000313" key="18">
    <source>
        <dbReference type="EMBL" id="ROO30815.1"/>
    </source>
</evidence>
<feature type="domain" description="3-hydroxyacyl-CoA dehydrogenase NAD binding" evidence="17">
    <location>
        <begin position="294"/>
        <end position="470"/>
    </location>
</feature>
<comment type="subunit">
    <text evidence="4">Monomer.</text>
</comment>
<dbReference type="InterPro" id="IPR006108">
    <property type="entry name" value="3HC_DH_C"/>
</dbReference>
<dbReference type="PANTHER" id="PTHR23309:SF49">
    <property type="entry name" value="PEROXISOMAL BIFUNCTIONAL ENZYME"/>
    <property type="match status" value="1"/>
</dbReference>
<dbReference type="Gene3D" id="1.10.1040.50">
    <property type="match status" value="1"/>
</dbReference>
<evidence type="ECO:0000256" key="3">
    <source>
        <dbReference type="ARBA" id="ARBA00008750"/>
    </source>
</evidence>
<dbReference type="Pfam" id="PF00378">
    <property type="entry name" value="ECH_1"/>
    <property type="match status" value="1"/>
</dbReference>
<accession>A0A423PYY2</accession>
<dbReference type="FunFam" id="1.10.1040.50:FF:000006">
    <property type="entry name" value="Peroxisomal bifunctional enzyme"/>
    <property type="match status" value="1"/>
</dbReference>
<dbReference type="InterPro" id="IPR029045">
    <property type="entry name" value="ClpP/crotonase-like_dom_sf"/>
</dbReference>
<dbReference type="InterPro" id="IPR001753">
    <property type="entry name" value="Enoyl-CoA_hydra/iso"/>
</dbReference>
<evidence type="ECO:0000256" key="14">
    <source>
        <dbReference type="ARBA" id="ARBA00049556"/>
    </source>
</evidence>
<evidence type="ECO:0000256" key="5">
    <source>
        <dbReference type="ARBA" id="ARBA00022832"/>
    </source>
</evidence>
<keyword evidence="11" id="KW-0413">Isomerase</keyword>
<evidence type="ECO:0000256" key="7">
    <source>
        <dbReference type="ARBA" id="ARBA00023002"/>
    </source>
</evidence>
<gene>
    <name evidence="18" type="ORF">SAHL_07645</name>
</gene>
<dbReference type="SUPFAM" id="SSF51735">
    <property type="entry name" value="NAD(P)-binding Rossmann-fold domains"/>
    <property type="match status" value="1"/>
</dbReference>